<feature type="transmembrane region" description="Helical" evidence="1">
    <location>
        <begin position="6"/>
        <end position="30"/>
    </location>
</feature>
<dbReference type="InterPro" id="IPR007211">
    <property type="entry name" value="DUF378"/>
</dbReference>
<dbReference type="PANTHER" id="PTHR37304">
    <property type="entry name" value="MEMBRANE PROTEIN-RELATED"/>
    <property type="match status" value="1"/>
</dbReference>
<evidence type="ECO:0000256" key="1">
    <source>
        <dbReference type="SAM" id="Phobius"/>
    </source>
</evidence>
<keyword evidence="1" id="KW-0812">Transmembrane</keyword>
<keyword evidence="3" id="KW-1185">Reference proteome</keyword>
<keyword evidence="1" id="KW-0472">Membrane</keyword>
<dbReference type="AlphaFoldDB" id="A0A833HP92"/>
<sequence>MLTWISLILVLVGAINWGLVGLFDFDIVAALFRGRRTPFSQLIYILIGLSGLYTILMLFLR</sequence>
<dbReference type="PANTHER" id="PTHR37304:SF1">
    <property type="entry name" value="MEMBRANE PROTEIN"/>
    <property type="match status" value="1"/>
</dbReference>
<evidence type="ECO:0000313" key="2">
    <source>
        <dbReference type="EMBL" id="KAB3530448.1"/>
    </source>
</evidence>
<reference evidence="2 3" key="1">
    <citation type="submission" date="2019-10" db="EMBL/GenBank/DDBJ databases">
        <title>Alkaliphilus serpentinus sp. nov. and Alkaliphilus pronyensis sp. nov., two novel anaerobic alkaliphilic species isolated from the serpentinized-hosted hydrothermal field of the Prony Bay (New Caledonia).</title>
        <authorList>
            <person name="Postec A."/>
        </authorList>
    </citation>
    <scope>NUCLEOTIDE SEQUENCE [LARGE SCALE GENOMIC DNA]</scope>
    <source>
        <strain evidence="2 3">LacT</strain>
    </source>
</reference>
<organism evidence="2 3">
    <name type="scientific">Alkaliphilus serpentinus</name>
    <dbReference type="NCBI Taxonomy" id="1482731"/>
    <lineage>
        <taxon>Bacteria</taxon>
        <taxon>Bacillati</taxon>
        <taxon>Bacillota</taxon>
        <taxon>Clostridia</taxon>
        <taxon>Peptostreptococcales</taxon>
        <taxon>Natronincolaceae</taxon>
        <taxon>Alkaliphilus</taxon>
    </lineage>
</organism>
<comment type="caution">
    <text evidence="2">The sequence shown here is derived from an EMBL/GenBank/DDBJ whole genome shotgun (WGS) entry which is preliminary data.</text>
</comment>
<dbReference type="Pfam" id="PF04070">
    <property type="entry name" value="DUF378"/>
    <property type="match status" value="1"/>
</dbReference>
<dbReference type="Proteomes" id="UP000465601">
    <property type="component" value="Unassembled WGS sequence"/>
</dbReference>
<name>A0A833HP92_9FIRM</name>
<dbReference type="EMBL" id="WBZB01000018">
    <property type="protein sequence ID" value="KAB3530448.1"/>
    <property type="molecule type" value="Genomic_DNA"/>
</dbReference>
<feature type="transmembrane region" description="Helical" evidence="1">
    <location>
        <begin position="42"/>
        <end position="60"/>
    </location>
</feature>
<keyword evidence="1" id="KW-1133">Transmembrane helix</keyword>
<dbReference type="OrthoDB" id="9812136at2"/>
<accession>A0A833HP92</accession>
<protein>
    <submittedName>
        <fullName evidence="2">DUF378 domain-containing protein</fullName>
    </submittedName>
</protein>
<dbReference type="RefSeq" id="WP_151865660.1">
    <property type="nucleotide sequence ID" value="NZ_WBZB01000018.1"/>
</dbReference>
<evidence type="ECO:0000313" key="3">
    <source>
        <dbReference type="Proteomes" id="UP000465601"/>
    </source>
</evidence>
<proteinExistence type="predicted"/>
<gene>
    <name evidence="2" type="ORF">F8153_06965</name>
</gene>